<gene>
    <name evidence="1" type="ORF">F4556_003914</name>
</gene>
<protein>
    <submittedName>
        <fullName evidence="1">Uncharacterized protein</fullName>
    </submittedName>
</protein>
<dbReference type="RefSeq" id="WP_184917885.1">
    <property type="nucleotide sequence ID" value="NZ_JACHJR010000001.1"/>
</dbReference>
<accession>A0A7W7SDC0</accession>
<sequence length="134" mass="15100">MCQAGWQTWPLPERAAVTEVWRTWLELTLYQYPSPVPVTEVLGVTAVTTGTLRPWLDICTDTRTPSGDRHLADLLDCWLVYDDPAGLRLGFYGELAVGPELLPWLRSLDPARLSETHRYVRDLHLATQDGLPSA</sequence>
<dbReference type="AlphaFoldDB" id="A0A7W7SDC0"/>
<organism evidence="1 2">
    <name type="scientific">Kitasatospora gansuensis</name>
    <dbReference type="NCBI Taxonomy" id="258050"/>
    <lineage>
        <taxon>Bacteria</taxon>
        <taxon>Bacillati</taxon>
        <taxon>Actinomycetota</taxon>
        <taxon>Actinomycetes</taxon>
        <taxon>Kitasatosporales</taxon>
        <taxon>Streptomycetaceae</taxon>
        <taxon>Kitasatospora</taxon>
    </lineage>
</organism>
<reference evidence="1 2" key="1">
    <citation type="submission" date="2020-08" db="EMBL/GenBank/DDBJ databases">
        <title>Sequencing the genomes of 1000 actinobacteria strains.</title>
        <authorList>
            <person name="Klenk H.-P."/>
        </authorList>
    </citation>
    <scope>NUCLEOTIDE SEQUENCE [LARGE SCALE GENOMIC DNA]</scope>
    <source>
        <strain evidence="1 2">DSM 44786</strain>
    </source>
</reference>
<proteinExistence type="predicted"/>
<keyword evidence="2" id="KW-1185">Reference proteome</keyword>
<comment type="caution">
    <text evidence="1">The sequence shown here is derived from an EMBL/GenBank/DDBJ whole genome shotgun (WGS) entry which is preliminary data.</text>
</comment>
<name>A0A7W7SDC0_9ACTN</name>
<dbReference type="Proteomes" id="UP000573327">
    <property type="component" value="Unassembled WGS sequence"/>
</dbReference>
<evidence type="ECO:0000313" key="2">
    <source>
        <dbReference type="Proteomes" id="UP000573327"/>
    </source>
</evidence>
<dbReference type="EMBL" id="JACHJR010000001">
    <property type="protein sequence ID" value="MBB4948379.1"/>
    <property type="molecule type" value="Genomic_DNA"/>
</dbReference>
<evidence type="ECO:0000313" key="1">
    <source>
        <dbReference type="EMBL" id="MBB4948379.1"/>
    </source>
</evidence>